<dbReference type="RefSeq" id="WP_163052541.1">
    <property type="nucleotide sequence ID" value="NZ_AP019695.1"/>
</dbReference>
<evidence type="ECO:0000256" key="1">
    <source>
        <dbReference type="SAM" id="MobiDB-lite"/>
    </source>
</evidence>
<name>A0A6N4TN30_9FIRM</name>
<dbReference type="KEGG" id="aarg:Aargi30884_27770"/>
<protein>
    <submittedName>
        <fullName evidence="3">Uncharacterized protein</fullName>
    </submittedName>
</protein>
<proteinExistence type="predicted"/>
<evidence type="ECO:0000313" key="3">
    <source>
        <dbReference type="EMBL" id="BBK23874.1"/>
    </source>
</evidence>
<feature type="region of interest" description="Disordered" evidence="1">
    <location>
        <begin position="81"/>
        <end position="101"/>
    </location>
</feature>
<evidence type="ECO:0000313" key="4">
    <source>
        <dbReference type="Proteomes" id="UP000464754"/>
    </source>
</evidence>
<organism evidence="3 4">
    <name type="scientific">Amedibacterium intestinale</name>
    <dbReference type="NCBI Taxonomy" id="2583452"/>
    <lineage>
        <taxon>Bacteria</taxon>
        <taxon>Bacillati</taxon>
        <taxon>Bacillota</taxon>
        <taxon>Erysipelotrichia</taxon>
        <taxon>Erysipelotrichales</taxon>
        <taxon>Erysipelotrichaceae</taxon>
        <taxon>Amedibacterium</taxon>
    </lineage>
</organism>
<dbReference type="AlphaFoldDB" id="A0A6N4TN30"/>
<evidence type="ECO:0000256" key="2">
    <source>
        <dbReference type="SAM" id="Phobius"/>
    </source>
</evidence>
<dbReference type="EMBL" id="AP019695">
    <property type="protein sequence ID" value="BBK23874.1"/>
    <property type="molecule type" value="Genomic_DNA"/>
</dbReference>
<keyword evidence="2" id="KW-0812">Transmembrane</keyword>
<gene>
    <name evidence="3" type="ORF">Aargi30884_27770</name>
</gene>
<keyword evidence="2" id="KW-1133">Transmembrane helix</keyword>
<reference evidence="4" key="1">
    <citation type="submission" date="2019-05" db="EMBL/GenBank/DDBJ databases">
        <title>Complete genome sequencing of Absiella argi strain JCM 30884.</title>
        <authorList>
            <person name="Sakamoto M."/>
            <person name="Murakami T."/>
            <person name="Mori H."/>
        </authorList>
    </citation>
    <scope>NUCLEOTIDE SEQUENCE [LARGE SCALE GENOMIC DNA]</scope>
    <source>
        <strain evidence="4">JCM 30884</strain>
    </source>
</reference>
<keyword evidence="4" id="KW-1185">Reference proteome</keyword>
<feature type="transmembrane region" description="Helical" evidence="2">
    <location>
        <begin position="6"/>
        <end position="24"/>
    </location>
</feature>
<sequence length="101" mass="12132">MDYYAIVGMVVIAFIALFGFLHSFKKSIEDEKKPMQELNNSIIRLNVNFENMLKNDQIRDNRIRIHGKEIDELDDRLNEVEHEQSNHETRISSLERWREKQ</sequence>
<dbReference type="Proteomes" id="UP000464754">
    <property type="component" value="Chromosome"/>
</dbReference>
<keyword evidence="2" id="KW-0472">Membrane</keyword>
<accession>A0A6N4TN30</accession>